<dbReference type="PANTHER" id="PTHR43744">
    <property type="entry name" value="ABC TRANSPORTER PERMEASE PROTEIN MG189-RELATED-RELATED"/>
    <property type="match status" value="1"/>
</dbReference>
<dbReference type="GO" id="GO:0005886">
    <property type="term" value="C:plasma membrane"/>
    <property type="evidence" value="ECO:0007669"/>
    <property type="project" value="UniProtKB-SubCell"/>
</dbReference>
<feature type="domain" description="ABC transmembrane type-1" evidence="8">
    <location>
        <begin position="78"/>
        <end position="280"/>
    </location>
</feature>
<name>A0A0W1AX64_9BACL</name>
<dbReference type="Pfam" id="PF00528">
    <property type="entry name" value="BPD_transp_1"/>
    <property type="match status" value="1"/>
</dbReference>
<dbReference type="PROSITE" id="PS50928">
    <property type="entry name" value="ABC_TM1"/>
    <property type="match status" value="1"/>
</dbReference>
<protein>
    <submittedName>
        <fullName evidence="9">Sugar ABC transporter permease</fullName>
    </submittedName>
</protein>
<evidence type="ECO:0000256" key="5">
    <source>
        <dbReference type="ARBA" id="ARBA00022989"/>
    </source>
</evidence>
<dbReference type="InterPro" id="IPR000515">
    <property type="entry name" value="MetI-like"/>
</dbReference>
<evidence type="ECO:0000259" key="8">
    <source>
        <dbReference type="PROSITE" id="PS50928"/>
    </source>
</evidence>
<feature type="transmembrane region" description="Helical" evidence="7">
    <location>
        <begin position="113"/>
        <end position="135"/>
    </location>
</feature>
<dbReference type="InterPro" id="IPR035906">
    <property type="entry name" value="MetI-like_sf"/>
</dbReference>
<evidence type="ECO:0000313" key="9">
    <source>
        <dbReference type="EMBL" id="KTD85911.1"/>
    </source>
</evidence>
<proteinExistence type="inferred from homology"/>
<dbReference type="GO" id="GO:0055085">
    <property type="term" value="P:transmembrane transport"/>
    <property type="evidence" value="ECO:0007669"/>
    <property type="project" value="InterPro"/>
</dbReference>
<feature type="transmembrane region" description="Helical" evidence="7">
    <location>
        <begin position="186"/>
        <end position="208"/>
    </location>
</feature>
<dbReference type="EMBL" id="LCZJ02000025">
    <property type="protein sequence ID" value="KTD85911.1"/>
    <property type="molecule type" value="Genomic_DNA"/>
</dbReference>
<evidence type="ECO:0000256" key="3">
    <source>
        <dbReference type="ARBA" id="ARBA00022475"/>
    </source>
</evidence>
<reference evidence="9 10" key="1">
    <citation type="journal article" date="2015" name="Int. Biodeterior. Biodegradation">
        <title>Physiological and genetic screening methods for the isolation of methyl tert-butyl ether-degrading bacteria for bioremediation purposes.</title>
        <authorList>
            <person name="Guisado I.M."/>
            <person name="Purswani J."/>
            <person name="Gonzalez Lopez J."/>
            <person name="Pozo C."/>
        </authorList>
    </citation>
    <scope>NUCLEOTIDE SEQUENCE [LARGE SCALE GENOMIC DNA]</scope>
    <source>
        <strain evidence="9 10">SH7</strain>
    </source>
</reference>
<dbReference type="Gene3D" id="1.10.3720.10">
    <property type="entry name" value="MetI-like"/>
    <property type="match status" value="1"/>
</dbReference>
<dbReference type="SUPFAM" id="SSF161098">
    <property type="entry name" value="MetI-like"/>
    <property type="match status" value="1"/>
</dbReference>
<keyword evidence="10" id="KW-1185">Reference proteome</keyword>
<dbReference type="Proteomes" id="UP000054709">
    <property type="component" value="Unassembled WGS sequence"/>
</dbReference>
<evidence type="ECO:0000256" key="1">
    <source>
        <dbReference type="ARBA" id="ARBA00004651"/>
    </source>
</evidence>
<sequence length="298" mass="33575">MNSSFQKKSLGSKIFDCANVGFMLLFSVLMIYPFLNLLALSLNDGADAARGGIFLWPRMFSIDAYSFMLHENKLFSGFGISILRVLVGTTTCVMATGLLAYISTVRHFSGRKLMRIMFLMTMYISGGLIPTYLLIVKLGLINSFHVYWIPSLLNAYYMLIMASYMQNLPESLFESARIDGANELGIYFRIVMPISLPVFASIAVFSSVGHWNSWFDVVLYNSNGHWDTLQVYLRKLLLEVESFEEIKNQQIAQSKFRTLSPVTLRAAVTMVVTLPIVFIYPFLQKYFVGGITLGAVKG</sequence>
<comment type="similarity">
    <text evidence="7">Belongs to the binding-protein-dependent transport system permease family.</text>
</comment>
<evidence type="ECO:0000256" key="7">
    <source>
        <dbReference type="RuleBase" id="RU363032"/>
    </source>
</evidence>
<dbReference type="PANTHER" id="PTHR43744:SF9">
    <property type="entry name" value="POLYGALACTURONAN_RHAMNOGALACTURONAN TRANSPORT SYSTEM PERMEASE PROTEIN YTCP"/>
    <property type="match status" value="1"/>
</dbReference>
<keyword evidence="2 7" id="KW-0813">Transport</keyword>
<accession>A0A0W1AX64</accession>
<feature type="transmembrane region" description="Helical" evidence="7">
    <location>
        <begin position="74"/>
        <end position="101"/>
    </location>
</feature>
<organism evidence="9 10">
    <name type="scientific">Paenibacillus etheri</name>
    <dbReference type="NCBI Taxonomy" id="1306852"/>
    <lineage>
        <taxon>Bacteria</taxon>
        <taxon>Bacillati</taxon>
        <taxon>Bacillota</taxon>
        <taxon>Bacilli</taxon>
        <taxon>Bacillales</taxon>
        <taxon>Paenibacillaceae</taxon>
        <taxon>Paenibacillus</taxon>
    </lineage>
</organism>
<evidence type="ECO:0000256" key="6">
    <source>
        <dbReference type="ARBA" id="ARBA00023136"/>
    </source>
</evidence>
<keyword evidence="3" id="KW-1003">Cell membrane</keyword>
<evidence type="ECO:0000256" key="2">
    <source>
        <dbReference type="ARBA" id="ARBA00022448"/>
    </source>
</evidence>
<feature type="transmembrane region" description="Helical" evidence="7">
    <location>
        <begin position="147"/>
        <end position="165"/>
    </location>
</feature>
<keyword evidence="6 7" id="KW-0472">Membrane</keyword>
<dbReference type="CDD" id="cd06261">
    <property type="entry name" value="TM_PBP2"/>
    <property type="match status" value="1"/>
</dbReference>
<evidence type="ECO:0000313" key="10">
    <source>
        <dbReference type="Proteomes" id="UP000054709"/>
    </source>
</evidence>
<comment type="caution">
    <text evidence="9">The sequence shown here is derived from an EMBL/GenBank/DDBJ whole genome shotgun (WGS) entry which is preliminary data.</text>
</comment>
<gene>
    <name evidence="9" type="ORF">UQ64_17600</name>
</gene>
<dbReference type="AlphaFoldDB" id="A0A0W1AX64"/>
<feature type="transmembrane region" description="Helical" evidence="7">
    <location>
        <begin position="14"/>
        <end position="35"/>
    </location>
</feature>
<dbReference type="RefSeq" id="WP_060624185.1">
    <property type="nucleotide sequence ID" value="NZ_LCZJ02000025.1"/>
</dbReference>
<comment type="subcellular location">
    <subcellularLocation>
        <location evidence="1 7">Cell membrane</location>
        <topology evidence="1 7">Multi-pass membrane protein</topology>
    </subcellularLocation>
</comment>
<feature type="transmembrane region" description="Helical" evidence="7">
    <location>
        <begin position="262"/>
        <end position="283"/>
    </location>
</feature>
<dbReference type="OrthoDB" id="9810086at2"/>
<keyword evidence="5 7" id="KW-1133">Transmembrane helix</keyword>
<evidence type="ECO:0000256" key="4">
    <source>
        <dbReference type="ARBA" id="ARBA00022692"/>
    </source>
</evidence>
<keyword evidence="4 7" id="KW-0812">Transmembrane</keyword>